<name>A0ABS5CG28_9BACL</name>
<evidence type="ECO:0000256" key="4">
    <source>
        <dbReference type="ARBA" id="ARBA00023136"/>
    </source>
</evidence>
<evidence type="ECO:0000313" key="6">
    <source>
        <dbReference type="EMBL" id="MBP3964817.1"/>
    </source>
</evidence>
<reference evidence="6 7" key="1">
    <citation type="submission" date="2021-04" db="EMBL/GenBank/DDBJ databases">
        <title>Paenibacillus sp. DLE-14 whole genome sequence.</title>
        <authorList>
            <person name="Ham Y.J."/>
        </authorList>
    </citation>
    <scope>NUCLEOTIDE SEQUENCE [LARGE SCALE GENOMIC DNA]</scope>
    <source>
        <strain evidence="6 7">DLE-14</strain>
    </source>
</reference>
<feature type="transmembrane region" description="Helical" evidence="5">
    <location>
        <begin position="378"/>
        <end position="395"/>
    </location>
</feature>
<accession>A0ABS5CG28</accession>
<feature type="transmembrane region" description="Helical" evidence="5">
    <location>
        <begin position="232"/>
        <end position="248"/>
    </location>
</feature>
<feature type="transmembrane region" description="Helical" evidence="5">
    <location>
        <begin position="268"/>
        <end position="287"/>
    </location>
</feature>
<feature type="transmembrane region" description="Helical" evidence="5">
    <location>
        <begin position="308"/>
        <end position="332"/>
    </location>
</feature>
<dbReference type="EMBL" id="JAGKSP010000008">
    <property type="protein sequence ID" value="MBP3964817.1"/>
    <property type="molecule type" value="Genomic_DNA"/>
</dbReference>
<feature type="transmembrane region" description="Helical" evidence="5">
    <location>
        <begin position="344"/>
        <end position="366"/>
    </location>
</feature>
<evidence type="ECO:0000256" key="1">
    <source>
        <dbReference type="ARBA" id="ARBA00004141"/>
    </source>
</evidence>
<keyword evidence="7" id="KW-1185">Reference proteome</keyword>
<keyword evidence="3 5" id="KW-1133">Transmembrane helix</keyword>
<feature type="transmembrane region" description="Helical" evidence="5">
    <location>
        <begin position="166"/>
        <end position="184"/>
    </location>
</feature>
<dbReference type="Proteomes" id="UP000673394">
    <property type="component" value="Unassembled WGS sequence"/>
</dbReference>
<feature type="transmembrane region" description="Helical" evidence="5">
    <location>
        <begin position="128"/>
        <end position="145"/>
    </location>
</feature>
<dbReference type="PANTHER" id="PTHR43424">
    <property type="entry name" value="LOCUS PUTATIVE PROTEIN 1-RELATED"/>
    <property type="match status" value="1"/>
</dbReference>
<dbReference type="PANTHER" id="PTHR43424:SF1">
    <property type="entry name" value="LOCUS PUTATIVE PROTEIN 1-RELATED"/>
    <property type="match status" value="1"/>
</dbReference>
<feature type="transmembrane region" description="Helical" evidence="5">
    <location>
        <begin position="101"/>
        <end position="122"/>
    </location>
</feature>
<keyword evidence="4 5" id="KW-0472">Membrane</keyword>
<feature type="transmembrane region" description="Helical" evidence="5">
    <location>
        <begin position="401"/>
        <end position="422"/>
    </location>
</feature>
<dbReference type="CDD" id="cd13128">
    <property type="entry name" value="MATE_Wzx_like"/>
    <property type="match status" value="1"/>
</dbReference>
<gene>
    <name evidence="6" type="ORF">I8J30_19020</name>
</gene>
<dbReference type="InterPro" id="IPR002797">
    <property type="entry name" value="Polysacc_synth"/>
</dbReference>
<evidence type="ECO:0000256" key="2">
    <source>
        <dbReference type="ARBA" id="ARBA00022692"/>
    </source>
</evidence>
<protein>
    <submittedName>
        <fullName evidence="6">Flippase</fullName>
    </submittedName>
</protein>
<sequence>MLLRNQYVKVIKILLSNNLTNKIFKNSSWLVIEKIINMFIGVFVTAIIARYFGPELFGQFNYAFALVTLFTAFSTLGLETLTVKTIVDKEYDEGRILCTSLFLRVFGGIILTIIAAIVIKIIEPNERNLHLLVLIMSFTMVVKSFEVIEYWIQAYQKSKISSLIRIYVYILTALLKIIVVIFSGNLFHLSLIYVIDGAVTGLALIIAYFKIRHDAAKWKLDMGYAKNILSKSWYLILSGLMITLYMRIDQVMLGAMMQDKAENGVFSAAVRIAEMWYFVPLAIITSFKPVILNTKKVDEVSYLRSIQLLYNIVTWLSIGFGVLVVLISKPVIKVLYGAEFSDAASILSISIWAGTFAMLGTARSIWLISEGLQRYTMVYTFGGLVVNIVLNYILIPHFGAHGAAIATLAAQITANVIMLSFFKNTRVSTVMILRSFISLPIIRKSKLLGNSTKL</sequence>
<feature type="transmembrane region" description="Helical" evidence="5">
    <location>
        <begin position="190"/>
        <end position="211"/>
    </location>
</feature>
<feature type="transmembrane region" description="Helical" evidence="5">
    <location>
        <begin position="35"/>
        <end position="53"/>
    </location>
</feature>
<evidence type="ECO:0000256" key="3">
    <source>
        <dbReference type="ARBA" id="ARBA00022989"/>
    </source>
</evidence>
<feature type="transmembrane region" description="Helical" evidence="5">
    <location>
        <begin position="59"/>
        <end position="81"/>
    </location>
</feature>
<dbReference type="InterPro" id="IPR052556">
    <property type="entry name" value="PolySynth_Transporter"/>
</dbReference>
<evidence type="ECO:0000313" key="7">
    <source>
        <dbReference type="Proteomes" id="UP000673394"/>
    </source>
</evidence>
<dbReference type="Pfam" id="PF01943">
    <property type="entry name" value="Polysacc_synt"/>
    <property type="match status" value="1"/>
</dbReference>
<keyword evidence="2 5" id="KW-0812">Transmembrane</keyword>
<proteinExistence type="predicted"/>
<comment type="caution">
    <text evidence="6">The sequence shown here is derived from an EMBL/GenBank/DDBJ whole genome shotgun (WGS) entry which is preliminary data.</text>
</comment>
<evidence type="ECO:0000256" key="5">
    <source>
        <dbReference type="SAM" id="Phobius"/>
    </source>
</evidence>
<organism evidence="6 7">
    <name type="scientific">Paenibacillus lignilyticus</name>
    <dbReference type="NCBI Taxonomy" id="1172615"/>
    <lineage>
        <taxon>Bacteria</taxon>
        <taxon>Bacillati</taxon>
        <taxon>Bacillota</taxon>
        <taxon>Bacilli</taxon>
        <taxon>Bacillales</taxon>
        <taxon>Paenibacillaceae</taxon>
        <taxon>Paenibacillus</taxon>
    </lineage>
</organism>
<comment type="subcellular location">
    <subcellularLocation>
        <location evidence="1">Membrane</location>
        <topology evidence="1">Multi-pass membrane protein</topology>
    </subcellularLocation>
</comment>